<proteinExistence type="predicted"/>
<dbReference type="InterPro" id="IPR011042">
    <property type="entry name" value="6-blade_b-propeller_TolB-like"/>
</dbReference>
<dbReference type="InterPro" id="IPR011659">
    <property type="entry name" value="WD40"/>
</dbReference>
<reference evidence="4 5" key="1">
    <citation type="submission" date="2022-03" db="EMBL/GenBank/DDBJ databases">
        <title>Isotopic signatures of nitrous oxide derived from detoxification processes.</title>
        <authorList>
            <person name="Behrendt U."/>
            <person name="Buchen C."/>
            <person name="Well R."/>
            <person name="Ulrich A."/>
            <person name="Rohe L."/>
            <person name="Kolb S."/>
            <person name="Schloter M."/>
            <person name="Horn M.A."/>
            <person name="Augustin J."/>
        </authorList>
    </citation>
    <scope>NUCLEOTIDE SEQUENCE [LARGE SCALE GENOMIC DNA]</scope>
    <source>
        <strain evidence="4 5">S4-C24</strain>
    </source>
</reference>
<keyword evidence="1" id="KW-0378">Hydrolase</keyword>
<feature type="domain" description="Peptidase S9 prolyl oligopeptidase catalytic" evidence="3">
    <location>
        <begin position="459"/>
        <end position="666"/>
    </location>
</feature>
<dbReference type="PANTHER" id="PTHR42776:SF27">
    <property type="entry name" value="DIPEPTIDYL PEPTIDASE FAMILY MEMBER 6"/>
    <property type="match status" value="1"/>
</dbReference>
<accession>A0ABY3W4T2</accession>
<sequence>MRSEDIALFNSLSGPTLHPDGSRAAVSVTHPDFASDSYVGQLWEVPLDDGGASRRLTRGFRDTAPAYSPDGGSLAFLRAAAPGERPQLMVVDSRGGEPVAVTEQKLGVSAFAWAPDSRRLVFAARVPAEGRYGTLDGVGPGAEDARLVTGYKYRMNGAGYTGDKRTHLFMVDAPDLQAEPAVAPVGRARKSTEDAGAEFSALAPARQLTSADADHDCPAFSPDGRTLYFTAALHDGADEDLRSDVYALDPEASDARPRLMSKLSGETLGVGSPRPSDDGAWLFYLGSSIGDGTDFVARNTALYVAPASAPHQVRRLTDPETMDLAEGELVAAGPDSVLAVNRHRGAAQLLKVSAAGGIKLLVDGPLKVAAAAHAAGRTVVSYSDAGTAGDLALVSDAGLSRLTDFSAALRGAGIGEPREEVFASADGYPVHGWVLLPEGEGPHPVLLNIHGGPFAQYGWEVFDEAQVYAEAGYAVVMCNPRGSAGYGQAHGRAIKGAMGTVDMADVLAFLEGAVAKYPQLDGSRQGIMGGSYGGYLSAWTVSQDHRFAAAIVERGYLDPPSFVGSSDIGWFFSDEYTGTDPDQVRGQNPFAQLDAVRTPVFVIHSEEDLRCPLEQAQRYYVGLKQRGIPTQLLIFPGENHELSRAGTPWHRKQRFDEILRWWATYLPTQQNNDGGVAAAAGTKATAPA</sequence>
<dbReference type="SUPFAM" id="SSF53474">
    <property type="entry name" value="alpha/beta-Hydrolases"/>
    <property type="match status" value="1"/>
</dbReference>
<dbReference type="InterPro" id="IPR001375">
    <property type="entry name" value="Peptidase_S9_cat"/>
</dbReference>
<evidence type="ECO:0000259" key="3">
    <source>
        <dbReference type="Pfam" id="PF00326"/>
    </source>
</evidence>
<dbReference type="Gene3D" id="3.40.50.1820">
    <property type="entry name" value="alpha/beta hydrolase"/>
    <property type="match status" value="1"/>
</dbReference>
<keyword evidence="2" id="KW-0720">Serine protease</keyword>
<keyword evidence="5" id="KW-1185">Reference proteome</keyword>
<name>A0ABY3W4T2_9MICC</name>
<dbReference type="EMBL" id="CP093326">
    <property type="protein sequence ID" value="UNK44426.1"/>
    <property type="molecule type" value="Genomic_DNA"/>
</dbReference>
<dbReference type="SUPFAM" id="SSF82171">
    <property type="entry name" value="DPP6 N-terminal domain-like"/>
    <property type="match status" value="1"/>
</dbReference>
<keyword evidence="2" id="KW-0645">Protease</keyword>
<organism evidence="4 5">
    <name type="scientific">Arthrobacter sulfonylureivorans</name>
    <dbReference type="NCBI Taxonomy" id="2486855"/>
    <lineage>
        <taxon>Bacteria</taxon>
        <taxon>Bacillati</taxon>
        <taxon>Actinomycetota</taxon>
        <taxon>Actinomycetes</taxon>
        <taxon>Micrococcales</taxon>
        <taxon>Micrococcaceae</taxon>
        <taxon>Arthrobacter</taxon>
    </lineage>
</organism>
<evidence type="ECO:0000256" key="2">
    <source>
        <dbReference type="ARBA" id="ARBA00022825"/>
    </source>
</evidence>
<evidence type="ECO:0000313" key="5">
    <source>
        <dbReference type="Proteomes" id="UP000829069"/>
    </source>
</evidence>
<gene>
    <name evidence="4" type="ORF">MNQ99_10455</name>
</gene>
<dbReference type="InterPro" id="IPR029058">
    <property type="entry name" value="AB_hydrolase_fold"/>
</dbReference>
<evidence type="ECO:0000313" key="4">
    <source>
        <dbReference type="EMBL" id="UNK44426.1"/>
    </source>
</evidence>
<dbReference type="Pfam" id="PF07676">
    <property type="entry name" value="PD40"/>
    <property type="match status" value="2"/>
</dbReference>
<dbReference type="Pfam" id="PF00326">
    <property type="entry name" value="Peptidase_S9"/>
    <property type="match status" value="1"/>
</dbReference>
<dbReference type="PANTHER" id="PTHR42776">
    <property type="entry name" value="SERINE PEPTIDASE S9 FAMILY MEMBER"/>
    <property type="match status" value="1"/>
</dbReference>
<dbReference type="Proteomes" id="UP000829069">
    <property type="component" value="Chromosome"/>
</dbReference>
<protein>
    <submittedName>
        <fullName evidence="4">S9 family peptidase</fullName>
    </submittedName>
</protein>
<evidence type="ECO:0000256" key="1">
    <source>
        <dbReference type="ARBA" id="ARBA00022801"/>
    </source>
</evidence>
<dbReference type="RefSeq" id="WP_241912911.1">
    <property type="nucleotide sequence ID" value="NZ_CP093326.1"/>
</dbReference>
<dbReference type="Gene3D" id="2.120.10.30">
    <property type="entry name" value="TolB, C-terminal domain"/>
    <property type="match status" value="2"/>
</dbReference>